<evidence type="ECO:0000313" key="1">
    <source>
        <dbReference type="EMBL" id="KAH9474997.1"/>
    </source>
</evidence>
<protein>
    <submittedName>
        <fullName evidence="1">Uncharacterized protein</fullName>
    </submittedName>
</protein>
<evidence type="ECO:0000313" key="2">
    <source>
        <dbReference type="Proteomes" id="UP000664032"/>
    </source>
</evidence>
<sequence>MGHVDNTDHNVEMDTGDVEMDEENTQGTDAGVPHLSSEPLKTPIERQGDTGDVERDGEKTQSNNEGVQKDIDMGVQLPNSTVSGSAETQDDTQDNDDKGNKDGKKPTPKNFGELENEKQDSDSKGDTEKSDDEGSEGKGNTEKSEGSQEERKGSEDGEKQNSKGKEAGESSNPAPPPLSNGLPGISYHYQSLASEGGNLNACLRQGTLQQLHNAVENETLNKIVNYLDIPMPMKALIILRFMPRWGIG</sequence>
<gene>
    <name evidence="1" type="ORF">JR316_0012096</name>
</gene>
<dbReference type="EMBL" id="JAFIQS020000012">
    <property type="protein sequence ID" value="KAH9474997.1"/>
    <property type="molecule type" value="Genomic_DNA"/>
</dbReference>
<name>A0ACB8GHZ9_PSICU</name>
<proteinExistence type="predicted"/>
<keyword evidence="2" id="KW-1185">Reference proteome</keyword>
<accession>A0ACB8GHZ9</accession>
<reference evidence="1" key="1">
    <citation type="submission" date="2021-10" db="EMBL/GenBank/DDBJ databases">
        <title>Psilocybe cubensis genome.</title>
        <authorList>
            <person name="Mckernan K.J."/>
            <person name="Crawford S."/>
            <person name="Trippe A."/>
            <person name="Kane L.T."/>
            <person name="Mclaughlin S."/>
        </authorList>
    </citation>
    <scope>NUCLEOTIDE SEQUENCE</scope>
    <source>
        <strain evidence="1">MGC-MH-2018</strain>
    </source>
</reference>
<organism evidence="1 2">
    <name type="scientific">Psilocybe cubensis</name>
    <name type="common">Psychedelic mushroom</name>
    <name type="synonym">Stropharia cubensis</name>
    <dbReference type="NCBI Taxonomy" id="181762"/>
    <lineage>
        <taxon>Eukaryota</taxon>
        <taxon>Fungi</taxon>
        <taxon>Dikarya</taxon>
        <taxon>Basidiomycota</taxon>
        <taxon>Agaricomycotina</taxon>
        <taxon>Agaricomycetes</taxon>
        <taxon>Agaricomycetidae</taxon>
        <taxon>Agaricales</taxon>
        <taxon>Agaricineae</taxon>
        <taxon>Strophariaceae</taxon>
        <taxon>Psilocybe</taxon>
    </lineage>
</organism>
<comment type="caution">
    <text evidence="1">The sequence shown here is derived from an EMBL/GenBank/DDBJ whole genome shotgun (WGS) entry which is preliminary data.</text>
</comment>
<dbReference type="Proteomes" id="UP000664032">
    <property type="component" value="Unassembled WGS sequence"/>
</dbReference>